<gene>
    <name evidence="2" type="ORF">ACFQE9_03340</name>
</gene>
<comment type="caution">
    <text evidence="2">The sequence shown here is derived from an EMBL/GenBank/DDBJ whole genome shotgun (WGS) entry which is preliminary data.</text>
</comment>
<evidence type="ECO:0000313" key="3">
    <source>
        <dbReference type="Proteomes" id="UP001596296"/>
    </source>
</evidence>
<dbReference type="EMBL" id="JBHSXL010000003">
    <property type="protein sequence ID" value="MFC6891653.1"/>
    <property type="molecule type" value="Genomic_DNA"/>
</dbReference>
<feature type="transmembrane region" description="Helical" evidence="1">
    <location>
        <begin position="10"/>
        <end position="27"/>
    </location>
</feature>
<dbReference type="AlphaFoldDB" id="A0ABD5URC1"/>
<dbReference type="RefSeq" id="WP_379740295.1">
    <property type="nucleotide sequence ID" value="NZ_JBHSVN010000001.1"/>
</dbReference>
<accession>A0ABD5URC1</accession>
<evidence type="ECO:0008006" key="4">
    <source>
        <dbReference type="Google" id="ProtNLM"/>
    </source>
</evidence>
<keyword evidence="1" id="KW-0812">Transmembrane</keyword>
<name>A0ABD5URC1_9EURY</name>
<keyword evidence="1" id="KW-1133">Transmembrane helix</keyword>
<evidence type="ECO:0000256" key="1">
    <source>
        <dbReference type="SAM" id="Phobius"/>
    </source>
</evidence>
<evidence type="ECO:0000313" key="2">
    <source>
        <dbReference type="EMBL" id="MFC6891653.1"/>
    </source>
</evidence>
<dbReference type="Proteomes" id="UP001596296">
    <property type="component" value="Unassembled WGS sequence"/>
</dbReference>
<organism evidence="2 3">
    <name type="scientific">Halopenitus salinus</name>
    <dbReference type="NCBI Taxonomy" id="1198295"/>
    <lineage>
        <taxon>Archaea</taxon>
        <taxon>Methanobacteriati</taxon>
        <taxon>Methanobacteriota</taxon>
        <taxon>Stenosarchaea group</taxon>
        <taxon>Halobacteria</taxon>
        <taxon>Halobacteriales</taxon>
        <taxon>Haloferacaceae</taxon>
        <taxon>Halopenitus</taxon>
    </lineage>
</organism>
<reference evidence="2 3" key="1">
    <citation type="journal article" date="2019" name="Int. J. Syst. Evol. Microbiol.">
        <title>The Global Catalogue of Microorganisms (GCM) 10K type strain sequencing project: providing services to taxonomists for standard genome sequencing and annotation.</title>
        <authorList>
            <consortium name="The Broad Institute Genomics Platform"/>
            <consortium name="The Broad Institute Genome Sequencing Center for Infectious Disease"/>
            <person name="Wu L."/>
            <person name="Ma J."/>
        </authorList>
    </citation>
    <scope>NUCLEOTIDE SEQUENCE [LARGE SCALE GENOMIC DNA]</scope>
    <source>
        <strain evidence="2 3">SKJ47</strain>
    </source>
</reference>
<feature type="transmembrane region" description="Helical" evidence="1">
    <location>
        <begin position="122"/>
        <end position="139"/>
    </location>
</feature>
<keyword evidence="3" id="KW-1185">Reference proteome</keyword>
<keyword evidence="1" id="KW-0472">Membrane</keyword>
<proteinExistence type="predicted"/>
<sequence length="292" mass="30601">MNLDIDGGKILYALGVVFALGAFAYFVRDVVFGLSITVKAALLFVTFLAFLLVGLSVDRGALDVVAYAIAALAYVVLLAYLITRYDPTETGVFGLFAVSAVLFVGLGYVVRQGGVAVPARTLRYGLLALAAVGLLLVGADVATAGVTYDAELDEEVTLNVPEGALEGDGPRTVPLEGRIGTLTATNAGPFTRPVELPSMAGCVVGTDAVTENDAWISYRPRSYERPDRIAGGETRDHDVHAEIPVASNATDDGSMTFAVERADDCDVSREEPTIVVIVGGDSSDARPPLVAD</sequence>
<feature type="transmembrane region" description="Helical" evidence="1">
    <location>
        <begin position="91"/>
        <end position="110"/>
    </location>
</feature>
<protein>
    <recommendedName>
        <fullName evidence="4">DUF1109 domain-containing protein</fullName>
    </recommendedName>
</protein>
<feature type="transmembrane region" description="Helical" evidence="1">
    <location>
        <begin position="64"/>
        <end position="85"/>
    </location>
</feature>
<feature type="transmembrane region" description="Helical" evidence="1">
    <location>
        <begin position="33"/>
        <end position="57"/>
    </location>
</feature>